<organism evidence="2 3">
    <name type="scientific">Dactylonectria estremocensis</name>
    <dbReference type="NCBI Taxonomy" id="1079267"/>
    <lineage>
        <taxon>Eukaryota</taxon>
        <taxon>Fungi</taxon>
        <taxon>Dikarya</taxon>
        <taxon>Ascomycota</taxon>
        <taxon>Pezizomycotina</taxon>
        <taxon>Sordariomycetes</taxon>
        <taxon>Hypocreomycetidae</taxon>
        <taxon>Hypocreales</taxon>
        <taxon>Nectriaceae</taxon>
        <taxon>Dactylonectria</taxon>
    </lineage>
</organism>
<accession>A0A9P9D1T5</accession>
<evidence type="ECO:0000259" key="1">
    <source>
        <dbReference type="Pfam" id="PF12697"/>
    </source>
</evidence>
<evidence type="ECO:0000313" key="3">
    <source>
        <dbReference type="Proteomes" id="UP000717696"/>
    </source>
</evidence>
<gene>
    <name evidence="2" type="ORF">B0J13DRAFT_462060</name>
</gene>
<dbReference type="EMBL" id="JAGMUU010000057">
    <property type="protein sequence ID" value="KAH7111148.1"/>
    <property type="molecule type" value="Genomic_DNA"/>
</dbReference>
<dbReference type="AlphaFoldDB" id="A0A9P9D1T5"/>
<dbReference type="Gene3D" id="3.40.50.1820">
    <property type="entry name" value="alpha/beta hydrolase"/>
    <property type="match status" value="1"/>
</dbReference>
<proteinExistence type="predicted"/>
<protein>
    <submittedName>
        <fullName evidence="2">Alpha/beta hydrolase fold-1</fullName>
    </submittedName>
</protein>
<dbReference type="InterPro" id="IPR000073">
    <property type="entry name" value="AB_hydrolase_1"/>
</dbReference>
<dbReference type="Pfam" id="PF12697">
    <property type="entry name" value="Abhydrolase_6"/>
    <property type="match status" value="1"/>
</dbReference>
<dbReference type="PANTHER" id="PTHR37017">
    <property type="entry name" value="AB HYDROLASE-1 DOMAIN-CONTAINING PROTEIN-RELATED"/>
    <property type="match status" value="1"/>
</dbReference>
<dbReference type="Proteomes" id="UP000717696">
    <property type="component" value="Unassembled WGS sequence"/>
</dbReference>
<dbReference type="InterPro" id="IPR029058">
    <property type="entry name" value="AB_hydrolase_fold"/>
</dbReference>
<reference evidence="2" key="1">
    <citation type="journal article" date="2021" name="Nat. Commun.">
        <title>Genetic determinants of endophytism in the Arabidopsis root mycobiome.</title>
        <authorList>
            <person name="Mesny F."/>
            <person name="Miyauchi S."/>
            <person name="Thiergart T."/>
            <person name="Pickel B."/>
            <person name="Atanasova L."/>
            <person name="Karlsson M."/>
            <person name="Huettel B."/>
            <person name="Barry K.W."/>
            <person name="Haridas S."/>
            <person name="Chen C."/>
            <person name="Bauer D."/>
            <person name="Andreopoulos W."/>
            <person name="Pangilinan J."/>
            <person name="LaButti K."/>
            <person name="Riley R."/>
            <person name="Lipzen A."/>
            <person name="Clum A."/>
            <person name="Drula E."/>
            <person name="Henrissat B."/>
            <person name="Kohler A."/>
            <person name="Grigoriev I.V."/>
            <person name="Martin F.M."/>
            <person name="Hacquard S."/>
        </authorList>
    </citation>
    <scope>NUCLEOTIDE SEQUENCE</scope>
    <source>
        <strain evidence="2">MPI-CAGE-AT-0021</strain>
    </source>
</reference>
<dbReference type="GO" id="GO:0016787">
    <property type="term" value="F:hydrolase activity"/>
    <property type="evidence" value="ECO:0007669"/>
    <property type="project" value="UniProtKB-KW"/>
</dbReference>
<dbReference type="PANTHER" id="PTHR37017:SF11">
    <property type="entry name" value="ESTERASE_LIPASE_THIOESTERASE DOMAIN-CONTAINING PROTEIN"/>
    <property type="match status" value="1"/>
</dbReference>
<dbReference type="SUPFAM" id="SSF53474">
    <property type="entry name" value="alpha/beta-Hydrolases"/>
    <property type="match status" value="1"/>
</dbReference>
<feature type="domain" description="AB hydrolase-1" evidence="1">
    <location>
        <begin position="8"/>
        <end position="239"/>
    </location>
</feature>
<evidence type="ECO:0000313" key="2">
    <source>
        <dbReference type="EMBL" id="KAH7111148.1"/>
    </source>
</evidence>
<comment type="caution">
    <text evidence="2">The sequence shown here is derived from an EMBL/GenBank/DDBJ whole genome shotgun (WGS) entry which is preliminary data.</text>
</comment>
<dbReference type="InterPro" id="IPR052897">
    <property type="entry name" value="Sec-Metab_Biosynth_Hydrolase"/>
</dbReference>
<keyword evidence="3" id="KW-1185">Reference proteome</keyword>
<keyword evidence="2" id="KW-0378">Hydrolase</keyword>
<dbReference type="OrthoDB" id="1263307at2759"/>
<sequence length="257" mass="27449">MSLEKPTILLLPGAWHRGSTFEPVAALLRRQGYPVETPTLLSAGGPTSTTVADDAAHIQKRYLTGLITQGKEVVVVMHSYSGIPGTDAVKGHTRKDVAAQGRKGGVVALVYMAAFLIPAGQSVDSSLPGGAASIMTFDGEKTYFTDPIPKFYNDLDEDMARNYAASLVYHAKPSFFTPLTYEAYHDVPSTYLFCEKDACFPLAVQQAMAAMPGDGVVQTRTCTGSHSAMLSVPQAVADVVQAAASDWKHRTAAIHGR</sequence>
<name>A0A9P9D1T5_9HYPO</name>